<evidence type="ECO:0000256" key="1">
    <source>
        <dbReference type="SAM" id="Phobius"/>
    </source>
</evidence>
<dbReference type="Pfam" id="PF20447">
    <property type="entry name" value="DUF6704"/>
    <property type="match status" value="1"/>
</dbReference>
<protein>
    <submittedName>
        <fullName evidence="2">Uncharacterized protein</fullName>
    </submittedName>
</protein>
<dbReference type="NCBIfam" id="NF041681">
    <property type="entry name" value="HGxxPAAW"/>
    <property type="match status" value="1"/>
</dbReference>
<gene>
    <name evidence="2" type="ORF">CVV68_09315</name>
</gene>
<evidence type="ECO:0000313" key="3">
    <source>
        <dbReference type="Proteomes" id="UP000247832"/>
    </source>
</evidence>
<proteinExistence type="predicted"/>
<name>A0A2V5LK69_9MICC</name>
<feature type="transmembrane region" description="Helical" evidence="1">
    <location>
        <begin position="58"/>
        <end position="77"/>
    </location>
</feature>
<dbReference type="EMBL" id="QJVD01000008">
    <property type="protein sequence ID" value="PYI67630.1"/>
    <property type="molecule type" value="Genomic_DNA"/>
</dbReference>
<feature type="transmembrane region" description="Helical" evidence="1">
    <location>
        <begin position="31"/>
        <end position="51"/>
    </location>
</feature>
<dbReference type="Proteomes" id="UP000247832">
    <property type="component" value="Unassembled WGS sequence"/>
</dbReference>
<dbReference type="RefSeq" id="WP_110500739.1">
    <property type="nucleotide sequence ID" value="NZ_QJVD01000008.1"/>
</dbReference>
<organism evidence="2 3">
    <name type="scientific">Arthrobacter livingstonensis</name>
    <dbReference type="NCBI Taxonomy" id="670078"/>
    <lineage>
        <taxon>Bacteria</taxon>
        <taxon>Bacillati</taxon>
        <taxon>Actinomycetota</taxon>
        <taxon>Actinomycetes</taxon>
        <taxon>Micrococcales</taxon>
        <taxon>Micrococcaceae</taxon>
        <taxon>Arthrobacter</taxon>
    </lineage>
</organism>
<keyword evidence="1" id="KW-0472">Membrane</keyword>
<reference evidence="2 3" key="1">
    <citation type="submission" date="2018-05" db="EMBL/GenBank/DDBJ databases">
        <title>Genetic diversity of glacier-inhabiting Cryobacterium bacteria in China and description of Cryobacterium mengkeensis sp. nov. and Arthrobacter glacialis sp. nov.</title>
        <authorList>
            <person name="Liu Q."/>
            <person name="Xin Y.-H."/>
        </authorList>
    </citation>
    <scope>NUCLEOTIDE SEQUENCE [LARGE SCALE GENOMIC DNA]</scope>
    <source>
        <strain evidence="2 3">LI2</strain>
    </source>
</reference>
<keyword evidence="1" id="KW-0812">Transmembrane</keyword>
<keyword evidence="1" id="KW-1133">Transmembrane helix</keyword>
<dbReference type="OrthoDB" id="3872677at2"/>
<comment type="caution">
    <text evidence="2">The sequence shown here is derived from an EMBL/GenBank/DDBJ whole genome shotgun (WGS) entry which is preliminary data.</text>
</comment>
<dbReference type="AlphaFoldDB" id="A0A2V5LK69"/>
<keyword evidence="3" id="KW-1185">Reference proteome</keyword>
<sequence>MSNKSATSSATVSVPEPIDHSVELGHGNSPAAWTCVTVMLVGTIVGCVAFLIGESATLLFWIGVGIIAVGLIVGIAMKSAGYGVGGNKLKNTGH</sequence>
<dbReference type="InterPro" id="IPR046550">
    <property type="entry name" value="DUF6704"/>
</dbReference>
<evidence type="ECO:0000313" key="2">
    <source>
        <dbReference type="EMBL" id="PYI67630.1"/>
    </source>
</evidence>
<accession>A0A2V5LK69</accession>